<keyword evidence="2" id="KW-1185">Reference proteome</keyword>
<evidence type="ECO:0000313" key="2">
    <source>
        <dbReference type="Proteomes" id="UP000623467"/>
    </source>
</evidence>
<dbReference type="PANTHER" id="PTHR42057:SF2">
    <property type="entry name" value="F-BOX DOMAIN PROTEIN (AFU_ORTHOLOGUE AFUA_4G00200)-RELATED"/>
    <property type="match status" value="1"/>
</dbReference>
<dbReference type="EMBL" id="JACAZH010000030">
    <property type="protein sequence ID" value="KAF7340580.1"/>
    <property type="molecule type" value="Genomic_DNA"/>
</dbReference>
<reference evidence="1" key="1">
    <citation type="submission" date="2020-05" db="EMBL/GenBank/DDBJ databases">
        <title>Mycena genomes resolve the evolution of fungal bioluminescence.</title>
        <authorList>
            <person name="Tsai I.J."/>
        </authorList>
    </citation>
    <scope>NUCLEOTIDE SEQUENCE</scope>
    <source>
        <strain evidence="1">160909Yilan</strain>
    </source>
</reference>
<dbReference type="PANTHER" id="PTHR42057">
    <property type="entry name" value="F-BOX DOMAIN PROTEIN (AFU_ORTHOLOGUE AFUA_4G00200)"/>
    <property type="match status" value="1"/>
</dbReference>
<dbReference type="AlphaFoldDB" id="A0A8H6XHQ5"/>
<organism evidence="1 2">
    <name type="scientific">Mycena sanguinolenta</name>
    <dbReference type="NCBI Taxonomy" id="230812"/>
    <lineage>
        <taxon>Eukaryota</taxon>
        <taxon>Fungi</taxon>
        <taxon>Dikarya</taxon>
        <taxon>Basidiomycota</taxon>
        <taxon>Agaricomycotina</taxon>
        <taxon>Agaricomycetes</taxon>
        <taxon>Agaricomycetidae</taxon>
        <taxon>Agaricales</taxon>
        <taxon>Marasmiineae</taxon>
        <taxon>Mycenaceae</taxon>
        <taxon>Mycena</taxon>
    </lineage>
</organism>
<accession>A0A8H6XHQ5</accession>
<comment type="caution">
    <text evidence="1">The sequence shown here is derived from an EMBL/GenBank/DDBJ whole genome shotgun (WGS) entry which is preliminary data.</text>
</comment>
<proteinExistence type="predicted"/>
<protein>
    <submittedName>
        <fullName evidence="1">Pribosyltran domain-containing protein</fullName>
    </submittedName>
</protein>
<dbReference type="OrthoDB" id="2858653at2759"/>
<dbReference type="Proteomes" id="UP000623467">
    <property type="component" value="Unassembled WGS sequence"/>
</dbReference>
<gene>
    <name evidence="1" type="ORF">MSAN_02129500</name>
</gene>
<name>A0A8H6XHQ5_9AGAR</name>
<sequence length="401" mass="45403">MVELPWDLLPTIAKEMEDDPTIFNLRLVSKAFKDVVTGLAFRVVVVRDSVKSALAVGFLQSCDDSVTSVIRELVFYGDVDQEEKRWRREHETSGEPGRRALTTVFSGLSKFLNLKKLQLNFHGIYQETPFGDIPDNPTHFFKLQIEIFTTLAAHPLPHLGSLVVKNLLPIPNEIYNNIHFHAFFRPLHELDIGVLCDVNGGKRWYEQEPLLEFWEKVVPRMVLSASALTALTIRSNDPVGACPAMSFKDLLFPHLTSLSFHRFALEPAVSQPFRYWPWGTPPDSDVADFILRHEATLERLELHDCSIDGVEGNFPRPWHVVLGKFEAELRVLRDFVFESRHGGGTSTRDPRFEYTVKDDAGFGYGLWDEEVPGESLDLSALDSLLAVVKSRRDDKGPSDSA</sequence>
<evidence type="ECO:0000313" key="1">
    <source>
        <dbReference type="EMBL" id="KAF7340580.1"/>
    </source>
</evidence>